<dbReference type="Proteomes" id="UP000015268">
    <property type="component" value="Chromosome"/>
</dbReference>
<evidence type="ECO:0000313" key="2">
    <source>
        <dbReference type="Proteomes" id="UP000015268"/>
    </source>
</evidence>
<accession>A0AB33ALQ9</accession>
<organism evidence="1 2">
    <name type="scientific">Streptococcus lutetiensis 033</name>
    <dbReference type="NCBI Taxonomy" id="1076934"/>
    <lineage>
        <taxon>Bacteria</taxon>
        <taxon>Bacillati</taxon>
        <taxon>Bacillota</taxon>
        <taxon>Bacilli</taxon>
        <taxon>Lactobacillales</taxon>
        <taxon>Streptococcaceae</taxon>
        <taxon>Streptococcus</taxon>
    </lineage>
</organism>
<proteinExistence type="predicted"/>
<keyword evidence="2" id="KW-1185">Reference proteome</keyword>
<gene>
    <name evidence="1" type="ORF">KE3_0955</name>
</gene>
<dbReference type="AlphaFoldDB" id="A0AB33ALQ9"/>
<dbReference type="KEGG" id="slu:KE3_0955"/>
<protein>
    <submittedName>
        <fullName evidence="1">Uncharacterized protein</fullName>
    </submittedName>
</protein>
<dbReference type="RefSeq" id="WP_004231642.1">
    <property type="nucleotide sequence ID" value="NC_021900.1"/>
</dbReference>
<evidence type="ECO:0000313" key="1">
    <source>
        <dbReference type="EMBL" id="AGS05445.1"/>
    </source>
</evidence>
<name>A0AB33ALQ9_9STRE</name>
<reference evidence="1 2" key="1">
    <citation type="journal article" date="2013" name="BMC Microbiol.">
        <title>Dynamics of fecal microbial communities in children with diarrhea of unknown etiology and genomic analysis of associated Streptococcus lutetiensis.</title>
        <authorList>
            <person name="Jin D."/>
            <person name="Chen C."/>
            <person name="Li L."/>
            <person name="Lu S."/>
            <person name="Li Z."/>
            <person name="Zhou Z."/>
            <person name="Jing H."/>
            <person name="Xu Y."/>
            <person name="Du P."/>
            <person name="Wang H."/>
            <person name="Xiong Y."/>
            <person name="Zheng H."/>
            <person name="Bai X."/>
            <person name="Sun H."/>
            <person name="Wang L."/>
            <person name="Ye C."/>
            <person name="Gottschalk M."/>
            <person name="Xu J."/>
        </authorList>
    </citation>
    <scope>NUCLEOTIDE SEQUENCE [LARGE SCALE GENOMIC DNA]</scope>
    <source>
        <strain evidence="1 2">033</strain>
    </source>
</reference>
<dbReference type="GeneID" id="69249699"/>
<dbReference type="EMBL" id="CP003025">
    <property type="protein sequence ID" value="AGS05445.1"/>
    <property type="molecule type" value="Genomic_DNA"/>
</dbReference>
<sequence>MDAVYVGYPSFDDLELNDAKIQTFSLTYDNSILEDINLSFKPGEISVLTGQFRLREK</sequence>